<evidence type="ECO:0000256" key="15">
    <source>
        <dbReference type="PIRSR" id="PIRSR600829-1"/>
    </source>
</evidence>
<feature type="binding site" evidence="16">
    <location>
        <position position="59"/>
    </location>
    <ligand>
        <name>substrate</name>
    </ligand>
</feature>
<evidence type="ECO:0000256" key="8">
    <source>
        <dbReference type="ARBA" id="ARBA00022777"/>
    </source>
</evidence>
<dbReference type="GO" id="GO:0046872">
    <property type="term" value="F:metal ion binding"/>
    <property type="evidence" value="ECO:0007669"/>
    <property type="project" value="UniProtKB-KW"/>
</dbReference>
<dbReference type="CDD" id="cd14265">
    <property type="entry name" value="UDPK_IM_like"/>
    <property type="match status" value="1"/>
</dbReference>
<evidence type="ECO:0000256" key="10">
    <source>
        <dbReference type="ARBA" id="ARBA00022989"/>
    </source>
</evidence>
<dbReference type="Pfam" id="PF01219">
    <property type="entry name" value="DAGK_prokar"/>
    <property type="match status" value="1"/>
</dbReference>
<evidence type="ECO:0000256" key="13">
    <source>
        <dbReference type="ARBA" id="ARBA00023209"/>
    </source>
</evidence>
<evidence type="ECO:0000256" key="3">
    <source>
        <dbReference type="ARBA" id="ARBA00022475"/>
    </source>
</evidence>
<comment type="cofactor">
    <cofactor evidence="18">
        <name>Mg(2+)</name>
        <dbReference type="ChEBI" id="CHEBI:18420"/>
    </cofactor>
    <text evidence="18">Mn(2+), Zn(2+), Cd(2+) and Co(2+) support activity to lesser extents.</text>
</comment>
<keyword evidence="8 20" id="KW-0418">Kinase</keyword>
<evidence type="ECO:0000256" key="11">
    <source>
        <dbReference type="ARBA" id="ARBA00023098"/>
    </source>
</evidence>
<comment type="caution">
    <text evidence="20">The sequence shown here is derived from an EMBL/GenBank/DDBJ whole genome shotgun (WGS) entry which is preliminary data.</text>
</comment>
<dbReference type="InterPro" id="IPR000829">
    <property type="entry name" value="DAGK"/>
</dbReference>
<evidence type="ECO:0000256" key="16">
    <source>
        <dbReference type="PIRSR" id="PIRSR600829-2"/>
    </source>
</evidence>
<keyword evidence="5" id="KW-0808">Transferase</keyword>
<keyword evidence="10 19" id="KW-1133">Transmembrane helix</keyword>
<feature type="transmembrane region" description="Helical" evidence="19">
    <location>
        <begin position="21"/>
        <end position="39"/>
    </location>
</feature>
<dbReference type="PANTHER" id="PTHR34299:SF1">
    <property type="entry name" value="DIACYLGLYCEROL KINASE"/>
    <property type="match status" value="1"/>
</dbReference>
<feature type="binding site" evidence="17">
    <location>
        <position position="66"/>
    </location>
    <ligand>
        <name>ATP</name>
        <dbReference type="ChEBI" id="CHEBI:30616"/>
    </ligand>
</feature>
<evidence type="ECO:0000256" key="18">
    <source>
        <dbReference type="PIRSR" id="PIRSR600829-4"/>
    </source>
</evidence>
<accession>A0A151A576</accession>
<keyword evidence="9 17" id="KW-0067">ATP-binding</keyword>
<dbReference type="GO" id="GO:0005886">
    <property type="term" value="C:plasma membrane"/>
    <property type="evidence" value="ECO:0007669"/>
    <property type="project" value="UniProtKB-SubCell"/>
</dbReference>
<keyword evidence="4" id="KW-0444">Lipid biosynthesis</keyword>
<organism evidence="20 21">
    <name type="scientific">Staphylococcus kloosii</name>
    <dbReference type="NCBI Taxonomy" id="29384"/>
    <lineage>
        <taxon>Bacteria</taxon>
        <taxon>Bacillati</taxon>
        <taxon>Bacillota</taxon>
        <taxon>Bacilli</taxon>
        <taxon>Bacillales</taxon>
        <taxon>Staphylococcaceae</taxon>
        <taxon>Staphylococcus</taxon>
    </lineage>
</organism>
<dbReference type="AlphaFoldDB" id="A0A151A576"/>
<dbReference type="RefSeq" id="WP_061854564.1">
    <property type="nucleotide sequence ID" value="NZ_LUGM01000002.1"/>
</dbReference>
<dbReference type="EMBL" id="LUGM01000002">
    <property type="protein sequence ID" value="KYH14385.1"/>
    <property type="molecule type" value="Genomic_DNA"/>
</dbReference>
<evidence type="ECO:0000256" key="5">
    <source>
        <dbReference type="ARBA" id="ARBA00022679"/>
    </source>
</evidence>
<dbReference type="Gene3D" id="1.10.287.3610">
    <property type="match status" value="1"/>
</dbReference>
<keyword evidence="3" id="KW-1003">Cell membrane</keyword>
<evidence type="ECO:0000256" key="2">
    <source>
        <dbReference type="ARBA" id="ARBA00005967"/>
    </source>
</evidence>
<evidence type="ECO:0000256" key="12">
    <source>
        <dbReference type="ARBA" id="ARBA00023136"/>
    </source>
</evidence>
<dbReference type="GO" id="GO:0016301">
    <property type="term" value="F:kinase activity"/>
    <property type="evidence" value="ECO:0007669"/>
    <property type="project" value="UniProtKB-KW"/>
</dbReference>
<keyword evidence="14" id="KW-1208">Phospholipid metabolism</keyword>
<dbReference type="PANTHER" id="PTHR34299">
    <property type="entry name" value="DIACYLGLYCEROL KINASE"/>
    <property type="match status" value="1"/>
</dbReference>
<feature type="binding site" evidence="17">
    <location>
        <begin position="84"/>
        <end position="85"/>
    </location>
    <ligand>
        <name>ATP</name>
        <dbReference type="ChEBI" id="CHEBI:30616"/>
    </ligand>
</feature>
<dbReference type="InterPro" id="IPR033717">
    <property type="entry name" value="UDPK"/>
</dbReference>
<comment type="similarity">
    <text evidence="2">Belongs to the bacterial diacylglycerol kinase family.</text>
</comment>
<dbReference type="PROSITE" id="PS01069">
    <property type="entry name" value="DAGK_PROKAR"/>
    <property type="match status" value="1"/>
</dbReference>
<proteinExistence type="inferred from homology"/>
<evidence type="ECO:0000313" key="20">
    <source>
        <dbReference type="EMBL" id="KYH14385.1"/>
    </source>
</evidence>
<sequence length="115" mass="12719">MGRFKHAFAGLLTLLKKDHNFYIHIICALLVIVLSFILRLSAIEWIIIIIAIGIVLISEAINTAIEFVVDLVTDSYATYAKYAKDIAAFAVLIASIVALLLGLIIFIPHIINLIQ</sequence>
<reference evidence="20 21" key="1">
    <citation type="submission" date="2016-02" db="EMBL/GenBank/DDBJ databases">
        <title>Draft genome sequence of hydrocarbon degrading Staphylococcus saprophyticus Strain CNV2, isolated from crude-oil contaminated soil from Noonmati Oil Refinery, Guwahati, Assam, India.</title>
        <authorList>
            <person name="Mukherjee A."/>
            <person name="Chettri B."/>
            <person name="Langpoklakpam J."/>
            <person name="Singh A.K."/>
            <person name="Chattopadhyay D.J."/>
        </authorList>
    </citation>
    <scope>NUCLEOTIDE SEQUENCE [LARGE SCALE GENOMIC DNA]</scope>
    <source>
        <strain evidence="20 21">CNV2</strain>
    </source>
</reference>
<comment type="subcellular location">
    <subcellularLocation>
        <location evidence="1">Cell membrane</location>
        <topology evidence="1">Multi-pass membrane protein</topology>
    </subcellularLocation>
</comment>
<dbReference type="Proteomes" id="UP000075418">
    <property type="component" value="Unassembled WGS sequence"/>
</dbReference>
<dbReference type="GO" id="GO:0008654">
    <property type="term" value="P:phospholipid biosynthetic process"/>
    <property type="evidence" value="ECO:0007669"/>
    <property type="project" value="UniProtKB-KW"/>
</dbReference>
<keyword evidence="12 19" id="KW-0472">Membrane</keyword>
<evidence type="ECO:0000256" key="9">
    <source>
        <dbReference type="ARBA" id="ARBA00022840"/>
    </source>
</evidence>
<keyword evidence="18" id="KW-0479">Metal-binding</keyword>
<feature type="binding site" evidence="18">
    <location>
        <position position="66"/>
    </location>
    <ligand>
        <name>a divalent metal cation</name>
        <dbReference type="ChEBI" id="CHEBI:60240"/>
    </ligand>
</feature>
<evidence type="ECO:0000256" key="4">
    <source>
        <dbReference type="ARBA" id="ARBA00022516"/>
    </source>
</evidence>
<feature type="active site" description="Proton acceptor" evidence="15">
    <location>
        <position position="59"/>
    </location>
</feature>
<evidence type="ECO:0000313" key="21">
    <source>
        <dbReference type="Proteomes" id="UP000075418"/>
    </source>
</evidence>
<feature type="transmembrane region" description="Helical" evidence="19">
    <location>
        <begin position="86"/>
        <end position="111"/>
    </location>
</feature>
<evidence type="ECO:0000256" key="17">
    <source>
        <dbReference type="PIRSR" id="PIRSR600829-3"/>
    </source>
</evidence>
<keyword evidence="6 19" id="KW-0812">Transmembrane</keyword>
<keyword evidence="18" id="KW-0460">Magnesium</keyword>
<evidence type="ECO:0000256" key="14">
    <source>
        <dbReference type="ARBA" id="ARBA00023264"/>
    </source>
</evidence>
<evidence type="ECO:0000256" key="1">
    <source>
        <dbReference type="ARBA" id="ARBA00004651"/>
    </source>
</evidence>
<keyword evidence="7 17" id="KW-0547">Nucleotide-binding</keyword>
<name>A0A151A576_9STAP</name>
<evidence type="ECO:0000256" key="7">
    <source>
        <dbReference type="ARBA" id="ARBA00022741"/>
    </source>
</evidence>
<evidence type="ECO:0000256" key="19">
    <source>
        <dbReference type="SAM" id="Phobius"/>
    </source>
</evidence>
<dbReference type="InterPro" id="IPR036945">
    <property type="entry name" value="DAGK_sf"/>
</dbReference>
<evidence type="ECO:0000256" key="6">
    <source>
        <dbReference type="ARBA" id="ARBA00022692"/>
    </source>
</evidence>
<keyword evidence="11" id="KW-0443">Lipid metabolism</keyword>
<keyword evidence="13" id="KW-0594">Phospholipid biosynthesis</keyword>
<feature type="transmembrane region" description="Helical" evidence="19">
    <location>
        <begin position="45"/>
        <end position="65"/>
    </location>
</feature>
<protein>
    <submittedName>
        <fullName evidence="20">Diacylglycerol kinase</fullName>
    </submittedName>
</protein>
<gene>
    <name evidence="20" type="ORF">A0131_06300</name>
</gene>
<dbReference type="GO" id="GO:0005524">
    <property type="term" value="F:ATP binding"/>
    <property type="evidence" value="ECO:0007669"/>
    <property type="project" value="UniProtKB-KW"/>
</dbReference>